<proteinExistence type="predicted"/>
<dbReference type="KEGG" id="sti:Sthe_1774"/>
<reference evidence="2" key="1">
    <citation type="submission" date="2009-11" db="EMBL/GenBank/DDBJ databases">
        <title>The complete chromosome 1 of Sphaerobacter thermophilus DSM 20745.</title>
        <authorList>
            <person name="Lucas S."/>
            <person name="Copeland A."/>
            <person name="Lapidus A."/>
            <person name="Glavina del Rio T."/>
            <person name="Dalin E."/>
            <person name="Tice H."/>
            <person name="Bruce D."/>
            <person name="Goodwin L."/>
            <person name="Pitluck S."/>
            <person name="Kyrpides N."/>
            <person name="Mavromatis K."/>
            <person name="Ivanova N."/>
            <person name="Mikhailova N."/>
            <person name="LaButti K.M."/>
            <person name="Clum A."/>
            <person name="Sun H.I."/>
            <person name="Brettin T."/>
            <person name="Detter J.C."/>
            <person name="Han C."/>
            <person name="Larimer F."/>
            <person name="Land M."/>
            <person name="Hauser L."/>
            <person name="Markowitz V."/>
            <person name="Cheng J.F."/>
            <person name="Hugenholtz P."/>
            <person name="Woyke T."/>
            <person name="Wu D."/>
            <person name="Steenblock K."/>
            <person name="Schneider S."/>
            <person name="Pukall R."/>
            <person name="Goeker M."/>
            <person name="Klenk H.P."/>
            <person name="Eisen J.A."/>
        </authorList>
    </citation>
    <scope>NUCLEOTIDE SEQUENCE [LARGE SCALE GENOMIC DNA]</scope>
    <source>
        <strain evidence="2">ATCC 49802 / DSM 20745 / S 6022</strain>
    </source>
</reference>
<sequence>MTHPARDASPLTIPFRIGHVVATTIRYVNFDIVVAAS</sequence>
<name>D1C4P1_SPHTD</name>
<organism evidence="1 2">
    <name type="scientific">Sphaerobacter thermophilus (strain ATCC 49802 / DSM 20745 / KCCM 41009 / NCIMB 13125 / S 6022)</name>
    <dbReference type="NCBI Taxonomy" id="479434"/>
    <lineage>
        <taxon>Bacteria</taxon>
        <taxon>Pseudomonadati</taxon>
        <taxon>Thermomicrobiota</taxon>
        <taxon>Thermomicrobia</taxon>
        <taxon>Sphaerobacterales</taxon>
        <taxon>Sphaerobacterineae</taxon>
        <taxon>Sphaerobacteraceae</taxon>
        <taxon>Sphaerobacter</taxon>
    </lineage>
</organism>
<gene>
    <name evidence="1" type="ordered locus">Sthe_1774</name>
</gene>
<dbReference type="HOGENOM" id="CLU_3348775_0_0_0"/>
<dbReference type="STRING" id="479434.Sthe_1774"/>
<accession>D1C4P1</accession>
<keyword evidence="2" id="KW-1185">Reference proteome</keyword>
<protein>
    <submittedName>
        <fullName evidence="1">Uncharacterized protein</fullName>
    </submittedName>
</protein>
<dbReference type="Proteomes" id="UP000002027">
    <property type="component" value="Chromosome 1"/>
</dbReference>
<dbReference type="EMBL" id="CP001823">
    <property type="protein sequence ID" value="ACZ39208.1"/>
    <property type="molecule type" value="Genomic_DNA"/>
</dbReference>
<dbReference type="InParanoid" id="D1C4P1"/>
<dbReference type="AlphaFoldDB" id="D1C4P1"/>
<reference evidence="1 2" key="2">
    <citation type="journal article" date="2010" name="Stand. Genomic Sci.">
        <title>Complete genome sequence of Desulfohalobium retbaense type strain (HR(100)).</title>
        <authorList>
            <person name="Spring S."/>
            <person name="Nolan M."/>
            <person name="Lapidus A."/>
            <person name="Glavina Del Rio T."/>
            <person name="Copeland A."/>
            <person name="Tice H."/>
            <person name="Cheng J.F."/>
            <person name="Lucas S."/>
            <person name="Land M."/>
            <person name="Chen F."/>
            <person name="Bruce D."/>
            <person name="Goodwin L."/>
            <person name="Pitluck S."/>
            <person name="Ivanova N."/>
            <person name="Mavromatis K."/>
            <person name="Mikhailova N."/>
            <person name="Pati A."/>
            <person name="Chen A."/>
            <person name="Palaniappan K."/>
            <person name="Hauser L."/>
            <person name="Chang Y.J."/>
            <person name="Jeffries C.D."/>
            <person name="Munk C."/>
            <person name="Kiss H."/>
            <person name="Chain P."/>
            <person name="Han C."/>
            <person name="Brettin T."/>
            <person name="Detter J.C."/>
            <person name="Schuler E."/>
            <person name="Goker M."/>
            <person name="Rohde M."/>
            <person name="Bristow J."/>
            <person name="Eisen J.A."/>
            <person name="Markowitz V."/>
            <person name="Hugenholtz P."/>
            <person name="Kyrpides N.C."/>
            <person name="Klenk H.P."/>
        </authorList>
    </citation>
    <scope>NUCLEOTIDE SEQUENCE [LARGE SCALE GENOMIC DNA]</scope>
    <source>
        <strain evidence="2">ATCC 49802 / DSM 20745 / S 6022</strain>
    </source>
</reference>
<evidence type="ECO:0000313" key="2">
    <source>
        <dbReference type="Proteomes" id="UP000002027"/>
    </source>
</evidence>
<evidence type="ECO:0000313" key="1">
    <source>
        <dbReference type="EMBL" id="ACZ39208.1"/>
    </source>
</evidence>